<evidence type="ECO:0000313" key="4">
    <source>
        <dbReference type="Proteomes" id="UP001152797"/>
    </source>
</evidence>
<sequence>MVAAKTRITNHFSSSISMMYRCRWSTNMVTMYCRGWPTFRNAAYQKHFRHQPTVKRKVERGVPNATNSLTPEDPGSILAIVSMRIRTGWLGHANQVHIPTIAKVSDPSAVNTCKGTMIFPPHHLLFRKEATPFEQTRTRSNMEQKHISSNPRG</sequence>
<proteinExistence type="predicted"/>
<comment type="caution">
    <text evidence="2">The sequence shown here is derived from an EMBL/GenBank/DDBJ whole genome shotgun (WGS) entry which is preliminary data.</text>
</comment>
<feature type="region of interest" description="Disordered" evidence="1">
    <location>
        <begin position="132"/>
        <end position="153"/>
    </location>
</feature>
<dbReference type="EMBL" id="CAMXCT030004099">
    <property type="protein sequence ID" value="CAL4794960.1"/>
    <property type="molecule type" value="Genomic_DNA"/>
</dbReference>
<gene>
    <name evidence="2" type="ORF">C1SCF055_LOCUS33186</name>
</gene>
<reference evidence="2" key="1">
    <citation type="submission" date="2022-10" db="EMBL/GenBank/DDBJ databases">
        <authorList>
            <person name="Chen Y."/>
            <person name="Dougan E. K."/>
            <person name="Chan C."/>
            <person name="Rhodes N."/>
            <person name="Thang M."/>
        </authorList>
    </citation>
    <scope>NUCLEOTIDE SEQUENCE</scope>
</reference>
<dbReference type="EMBL" id="CAMXCT010004099">
    <property type="protein sequence ID" value="CAI4007648.1"/>
    <property type="molecule type" value="Genomic_DNA"/>
</dbReference>
<dbReference type="AlphaFoldDB" id="A0A9P1GC98"/>
<dbReference type="Proteomes" id="UP001152797">
    <property type="component" value="Unassembled WGS sequence"/>
</dbReference>
<reference evidence="3" key="2">
    <citation type="submission" date="2024-04" db="EMBL/GenBank/DDBJ databases">
        <authorList>
            <person name="Chen Y."/>
            <person name="Shah S."/>
            <person name="Dougan E. K."/>
            <person name="Thang M."/>
            <person name="Chan C."/>
        </authorList>
    </citation>
    <scope>NUCLEOTIDE SEQUENCE [LARGE SCALE GENOMIC DNA]</scope>
</reference>
<evidence type="ECO:0000313" key="3">
    <source>
        <dbReference type="EMBL" id="CAL1161023.1"/>
    </source>
</evidence>
<evidence type="ECO:0000256" key="1">
    <source>
        <dbReference type="SAM" id="MobiDB-lite"/>
    </source>
</evidence>
<name>A0A9P1GC98_9DINO</name>
<keyword evidence="4" id="KW-1185">Reference proteome</keyword>
<organism evidence="2">
    <name type="scientific">Cladocopium goreaui</name>
    <dbReference type="NCBI Taxonomy" id="2562237"/>
    <lineage>
        <taxon>Eukaryota</taxon>
        <taxon>Sar</taxon>
        <taxon>Alveolata</taxon>
        <taxon>Dinophyceae</taxon>
        <taxon>Suessiales</taxon>
        <taxon>Symbiodiniaceae</taxon>
        <taxon>Cladocopium</taxon>
    </lineage>
</organism>
<dbReference type="EMBL" id="CAMXCT020004099">
    <property type="protein sequence ID" value="CAL1161023.1"/>
    <property type="molecule type" value="Genomic_DNA"/>
</dbReference>
<evidence type="ECO:0000313" key="2">
    <source>
        <dbReference type="EMBL" id="CAI4007648.1"/>
    </source>
</evidence>
<feature type="compositionally biased region" description="Basic and acidic residues" evidence="1">
    <location>
        <begin position="132"/>
        <end position="146"/>
    </location>
</feature>
<accession>A0A9P1GC98</accession>
<protein>
    <submittedName>
        <fullName evidence="2">Uncharacterized protein</fullName>
    </submittedName>
</protein>